<gene>
    <name evidence="2" type="ORF">BCS93_12830</name>
    <name evidence="1" type="ORF">HJ568_05640</name>
</gene>
<proteinExistence type="predicted"/>
<reference evidence="2" key="2">
    <citation type="submission" date="2016-07" db="EMBL/GenBank/DDBJ databases">
        <authorList>
            <person name="Kauffman K."/>
            <person name="Arevalo P."/>
            <person name="Polz M.F."/>
        </authorList>
    </citation>
    <scope>NUCLEOTIDE SEQUENCE</scope>
    <source>
        <strain evidence="2">10N.222.49.A5</strain>
    </source>
</reference>
<comment type="caution">
    <text evidence="2">The sequence shown here is derived from an EMBL/GenBank/DDBJ whole genome shotgun (WGS) entry which is preliminary data.</text>
</comment>
<keyword evidence="4" id="KW-1185">Reference proteome</keyword>
<name>A0AAP8MUV8_9VIBR</name>
<dbReference type="EMBL" id="JABCJR010000008">
    <property type="protein sequence ID" value="NMR69455.1"/>
    <property type="molecule type" value="Genomic_DNA"/>
</dbReference>
<dbReference type="Proteomes" id="UP000590068">
    <property type="component" value="Unassembled WGS sequence"/>
</dbReference>
<evidence type="ECO:0000313" key="1">
    <source>
        <dbReference type="EMBL" id="NMR69455.1"/>
    </source>
</evidence>
<evidence type="ECO:0000313" key="4">
    <source>
        <dbReference type="Proteomes" id="UP000590068"/>
    </source>
</evidence>
<dbReference type="Proteomes" id="UP000235611">
    <property type="component" value="Unassembled WGS sequence"/>
</dbReference>
<reference evidence="3" key="1">
    <citation type="submission" date="2016-07" db="EMBL/GenBank/DDBJ databases">
        <title>Nontailed viruses are major unrecognized killers of bacteria in the ocean.</title>
        <authorList>
            <person name="Kauffman K."/>
            <person name="Hussain F."/>
            <person name="Yang J."/>
            <person name="Arevalo P."/>
            <person name="Brown J."/>
            <person name="Cutler M."/>
            <person name="Kelly L."/>
            <person name="Polz M.F."/>
        </authorList>
    </citation>
    <scope>NUCLEOTIDE SEQUENCE [LARGE SCALE GENOMIC DNA]</scope>
    <source>
        <strain evidence="3">10N.222.49.A5</strain>
    </source>
</reference>
<organism evidence="2 3">
    <name type="scientific">Vibrio breoganii</name>
    <dbReference type="NCBI Taxonomy" id="553239"/>
    <lineage>
        <taxon>Bacteria</taxon>
        <taxon>Pseudomonadati</taxon>
        <taxon>Pseudomonadota</taxon>
        <taxon>Gammaproteobacteria</taxon>
        <taxon>Vibrionales</taxon>
        <taxon>Vibrionaceae</taxon>
        <taxon>Vibrio</taxon>
    </lineage>
</organism>
<dbReference type="RefSeq" id="WP_102443370.1">
    <property type="nucleotide sequence ID" value="NZ_JABCJR010000008.1"/>
</dbReference>
<accession>A0AAP8MUV8</accession>
<evidence type="ECO:0000313" key="3">
    <source>
        <dbReference type="Proteomes" id="UP000235611"/>
    </source>
</evidence>
<dbReference type="AlphaFoldDB" id="A0AAP8MUV8"/>
<reference evidence="1 4" key="4">
    <citation type="submission" date="2020-04" db="EMBL/GenBank/DDBJ databases">
        <title>WGS-Seq of Vibrio isolated by the O'Toole Lab.</title>
        <authorList>
            <person name="Mckone K.P."/>
            <person name="Whitaker R."/>
            <person name="Sevigney J.L."/>
            <person name="Herring J.B."/>
            <person name="O'Toole G."/>
        </authorList>
    </citation>
    <scope>NUCLEOTIDE SEQUENCE [LARGE SCALE GENOMIC DNA]</scope>
    <source>
        <strain evidence="1 4">BS_02</strain>
    </source>
</reference>
<evidence type="ECO:0000313" key="2">
    <source>
        <dbReference type="EMBL" id="PMP09286.1"/>
    </source>
</evidence>
<dbReference type="EMBL" id="MDBO01000086">
    <property type="protein sequence ID" value="PMP09286.1"/>
    <property type="molecule type" value="Genomic_DNA"/>
</dbReference>
<reference evidence="2" key="3">
    <citation type="journal article" date="2018" name="Nature">
        <title>A major lineage of non-tailed dsDNA viruses as unrecognized killers of marine bacteria.</title>
        <authorList>
            <person name="Kauffman K.M."/>
            <person name="Hussain F.A."/>
            <person name="Yang J."/>
            <person name="Arevalo P."/>
            <person name="Brown J.M."/>
            <person name="Chang W.K."/>
            <person name="VanInsberghe D."/>
            <person name="Elsherbini J."/>
            <person name="Sharma R.S."/>
            <person name="Cutler M.B."/>
            <person name="Kelly L."/>
            <person name="Polz M.F."/>
        </authorList>
    </citation>
    <scope>NUCLEOTIDE SEQUENCE</scope>
    <source>
        <strain evidence="2">10N.222.49.A5</strain>
    </source>
</reference>
<protein>
    <submittedName>
        <fullName evidence="2">Uncharacterized protein</fullName>
    </submittedName>
</protein>
<sequence length="182" mass="19254">MRNVFFAAILGLALFGLVIPDADAGKRSKKRMCQGGDDDNPTSSVICEVDLPLEITGYVPCECELEVTDNDIDVFNNGLDVSNLVIGNVSAYCNTEDGFKVTMTSANGGLAHDGGGDPLEYTLDVASIAFTPTEPDFELESTIQQVNATDFENADVELTVDASGALEGDYSDTVTIEVAGIL</sequence>